<keyword evidence="6" id="KW-0808">Transferase</keyword>
<dbReference type="InterPro" id="IPR029062">
    <property type="entry name" value="Class_I_gatase-like"/>
</dbReference>
<name>A0A6A5YW71_9PLEO</name>
<dbReference type="PANTHER" id="PTHR48094">
    <property type="entry name" value="PROTEIN/NUCLEIC ACID DEGLYCASE DJ-1-RELATED"/>
    <property type="match status" value="1"/>
</dbReference>
<evidence type="ECO:0000256" key="1">
    <source>
        <dbReference type="ARBA" id="ARBA00013134"/>
    </source>
</evidence>
<evidence type="ECO:0000256" key="3">
    <source>
        <dbReference type="ARBA" id="ARBA00023239"/>
    </source>
</evidence>
<evidence type="ECO:0000313" key="7">
    <source>
        <dbReference type="Proteomes" id="UP000799770"/>
    </source>
</evidence>
<dbReference type="AlphaFoldDB" id="A0A6A5YW71"/>
<evidence type="ECO:0000256" key="4">
    <source>
        <dbReference type="ARBA" id="ARBA00038493"/>
    </source>
</evidence>
<dbReference type="InterPro" id="IPR050325">
    <property type="entry name" value="Prot/Nucl_acid_deglycase"/>
</dbReference>
<reference evidence="6" key="1">
    <citation type="journal article" date="2020" name="Stud. Mycol.">
        <title>101 Dothideomycetes genomes: a test case for predicting lifestyles and emergence of pathogens.</title>
        <authorList>
            <person name="Haridas S."/>
            <person name="Albert R."/>
            <person name="Binder M."/>
            <person name="Bloem J."/>
            <person name="Labutti K."/>
            <person name="Salamov A."/>
            <person name="Andreopoulos B."/>
            <person name="Baker S."/>
            <person name="Barry K."/>
            <person name="Bills G."/>
            <person name="Bluhm B."/>
            <person name="Cannon C."/>
            <person name="Castanera R."/>
            <person name="Culley D."/>
            <person name="Daum C."/>
            <person name="Ezra D."/>
            <person name="Gonzalez J."/>
            <person name="Henrissat B."/>
            <person name="Kuo A."/>
            <person name="Liang C."/>
            <person name="Lipzen A."/>
            <person name="Lutzoni F."/>
            <person name="Magnuson J."/>
            <person name="Mondo S."/>
            <person name="Nolan M."/>
            <person name="Ohm R."/>
            <person name="Pangilinan J."/>
            <person name="Park H.-J."/>
            <person name="Ramirez L."/>
            <person name="Alfaro M."/>
            <person name="Sun H."/>
            <person name="Tritt A."/>
            <person name="Yoshinaga Y."/>
            <person name="Zwiers L.-H."/>
            <person name="Turgeon B."/>
            <person name="Goodwin S."/>
            <person name="Spatafora J."/>
            <person name="Crous P."/>
            <person name="Grigoriev I."/>
        </authorList>
    </citation>
    <scope>NUCLEOTIDE SEQUENCE</scope>
    <source>
        <strain evidence="6">CBS 627.86</strain>
    </source>
</reference>
<gene>
    <name evidence="6" type="ORF">BDV96DRAFT_649928</name>
</gene>
<evidence type="ECO:0000256" key="5">
    <source>
        <dbReference type="ARBA" id="ARBA00048082"/>
    </source>
</evidence>
<keyword evidence="6" id="KW-0315">Glutamine amidotransferase</keyword>
<dbReference type="GO" id="GO:0019243">
    <property type="term" value="P:methylglyoxal catabolic process to D-lactate via S-lactoyl-glutathione"/>
    <property type="evidence" value="ECO:0007669"/>
    <property type="project" value="TreeGrafter"/>
</dbReference>
<keyword evidence="7" id="KW-1185">Reference proteome</keyword>
<dbReference type="EMBL" id="ML977334">
    <property type="protein sequence ID" value="KAF2111365.1"/>
    <property type="molecule type" value="Genomic_DNA"/>
</dbReference>
<dbReference type="GO" id="GO:0019172">
    <property type="term" value="F:glyoxalase III activity"/>
    <property type="evidence" value="ECO:0007669"/>
    <property type="project" value="UniProtKB-EC"/>
</dbReference>
<accession>A0A6A5YW71</accession>
<sequence>MPALPRRALIAVTSASANLFPDENDSSKGEITGVFIGEALHPYNVLTAAGFEVDIASEKGVYTADWLSLQPGFLSDEERKQYDDKTSDFRKKLDAGLEAESLDGNNYGIFFASAGHAALIDYPHATALKAIASKVWENGGIVSSVCHGPAIFPGIIDSKTGKSIIEGKKITGFTREGEETMKLMPALESWGEPLIDTWAERLGATYLRDDDIWGDYNITDGRIVTGQNPQSAMSTAKAVVEAFEKL</sequence>
<dbReference type="Gene3D" id="3.40.50.880">
    <property type="match status" value="1"/>
</dbReference>
<dbReference type="GO" id="GO:0005737">
    <property type="term" value="C:cytoplasm"/>
    <property type="evidence" value="ECO:0007669"/>
    <property type="project" value="TreeGrafter"/>
</dbReference>
<keyword evidence="2" id="KW-0346">Stress response</keyword>
<evidence type="ECO:0000256" key="2">
    <source>
        <dbReference type="ARBA" id="ARBA00023016"/>
    </source>
</evidence>
<evidence type="ECO:0000313" key="6">
    <source>
        <dbReference type="EMBL" id="KAF2111365.1"/>
    </source>
</evidence>
<dbReference type="PANTHER" id="PTHR48094:SF11">
    <property type="entry name" value="GLUTATHIONE-INDEPENDENT GLYOXALASE HSP31-RELATED"/>
    <property type="match status" value="1"/>
</dbReference>
<dbReference type="EC" id="4.2.1.130" evidence="1"/>
<comment type="similarity">
    <text evidence="4">Belongs to the peptidase C56 family. HSP31-like subfamily.</text>
</comment>
<keyword evidence="3" id="KW-0456">Lyase</keyword>
<dbReference type="GO" id="GO:0016740">
    <property type="term" value="F:transferase activity"/>
    <property type="evidence" value="ECO:0007669"/>
    <property type="project" value="UniProtKB-KW"/>
</dbReference>
<comment type="catalytic activity">
    <reaction evidence="5">
        <text>methylglyoxal + H2O = (R)-lactate + H(+)</text>
        <dbReference type="Rhea" id="RHEA:27754"/>
        <dbReference type="ChEBI" id="CHEBI:15377"/>
        <dbReference type="ChEBI" id="CHEBI:15378"/>
        <dbReference type="ChEBI" id="CHEBI:16004"/>
        <dbReference type="ChEBI" id="CHEBI:17158"/>
        <dbReference type="EC" id="4.2.1.130"/>
    </reaction>
</comment>
<organism evidence="6 7">
    <name type="scientific">Lophiotrema nucula</name>
    <dbReference type="NCBI Taxonomy" id="690887"/>
    <lineage>
        <taxon>Eukaryota</taxon>
        <taxon>Fungi</taxon>
        <taxon>Dikarya</taxon>
        <taxon>Ascomycota</taxon>
        <taxon>Pezizomycotina</taxon>
        <taxon>Dothideomycetes</taxon>
        <taxon>Pleosporomycetidae</taxon>
        <taxon>Pleosporales</taxon>
        <taxon>Lophiotremataceae</taxon>
        <taxon>Lophiotrema</taxon>
    </lineage>
</organism>
<dbReference type="Proteomes" id="UP000799770">
    <property type="component" value="Unassembled WGS sequence"/>
</dbReference>
<dbReference type="SUPFAM" id="SSF52317">
    <property type="entry name" value="Class I glutamine amidotransferase-like"/>
    <property type="match status" value="1"/>
</dbReference>
<dbReference type="OrthoDB" id="543156at2759"/>
<proteinExistence type="inferred from homology"/>
<protein>
    <recommendedName>
        <fullName evidence="1">D-lactate dehydratase</fullName>
        <ecNumber evidence="1">4.2.1.130</ecNumber>
    </recommendedName>
</protein>